<evidence type="ECO:0000313" key="1">
    <source>
        <dbReference type="Proteomes" id="UP000887565"/>
    </source>
</evidence>
<dbReference type="AlphaFoldDB" id="A0A915IBV3"/>
<organism evidence="1 2">
    <name type="scientific">Romanomermis culicivorax</name>
    <name type="common">Nematode worm</name>
    <dbReference type="NCBI Taxonomy" id="13658"/>
    <lineage>
        <taxon>Eukaryota</taxon>
        <taxon>Metazoa</taxon>
        <taxon>Ecdysozoa</taxon>
        <taxon>Nematoda</taxon>
        <taxon>Enoplea</taxon>
        <taxon>Dorylaimia</taxon>
        <taxon>Mermithida</taxon>
        <taxon>Mermithoidea</taxon>
        <taxon>Mermithidae</taxon>
        <taxon>Romanomermis</taxon>
    </lineage>
</organism>
<evidence type="ECO:0000313" key="2">
    <source>
        <dbReference type="WBParaSite" id="nRc.2.0.1.t10731-RA"/>
    </source>
</evidence>
<name>A0A915IBV3_ROMCU</name>
<accession>A0A915IBV3</accession>
<sequence length="99" mass="11417">MFHSEYQCKEVETVCRLSNTVIQNLQFVNQGHFVVVFESVVQMQKTRVPQKLAHNVHFVANHFFVGGVWRRHEFGGENVTGRFFHHAMNGAESATEKGR</sequence>
<dbReference type="WBParaSite" id="nRc.2.0.1.t10731-RA">
    <property type="protein sequence ID" value="nRc.2.0.1.t10731-RA"/>
    <property type="gene ID" value="nRc.2.0.1.g10731"/>
</dbReference>
<reference evidence="2" key="1">
    <citation type="submission" date="2022-11" db="UniProtKB">
        <authorList>
            <consortium name="WormBaseParasite"/>
        </authorList>
    </citation>
    <scope>IDENTIFICATION</scope>
</reference>
<protein>
    <submittedName>
        <fullName evidence="2">Uncharacterized protein</fullName>
    </submittedName>
</protein>
<keyword evidence="1" id="KW-1185">Reference proteome</keyword>
<dbReference type="Proteomes" id="UP000887565">
    <property type="component" value="Unplaced"/>
</dbReference>
<proteinExistence type="predicted"/>